<dbReference type="Proteomes" id="UP001157418">
    <property type="component" value="Unassembled WGS sequence"/>
</dbReference>
<accession>A0AAU9PEN1</accession>
<evidence type="ECO:0000256" key="1">
    <source>
        <dbReference type="SAM" id="Coils"/>
    </source>
</evidence>
<feature type="coiled-coil region" evidence="1">
    <location>
        <begin position="220"/>
        <end position="247"/>
    </location>
</feature>
<reference evidence="2 3" key="1">
    <citation type="submission" date="2022-01" db="EMBL/GenBank/DDBJ databases">
        <authorList>
            <person name="Xiong W."/>
            <person name="Schranz E."/>
        </authorList>
    </citation>
    <scope>NUCLEOTIDE SEQUENCE [LARGE SCALE GENOMIC DNA]</scope>
</reference>
<dbReference type="AlphaFoldDB" id="A0AAU9PEN1"/>
<dbReference type="EMBL" id="CAKMRJ010005634">
    <property type="protein sequence ID" value="CAH1448247.1"/>
    <property type="molecule type" value="Genomic_DNA"/>
</dbReference>
<sequence length="290" mass="33622">MAAMEPIHQQELWKQVFLVWTTEGELELLSEYRWSFSNLEGAFKEGGVLHGKTVYLFTSTEPQLLRFGDVQWKLTHIPAVIAVVSPFPPSDKIGIASIQMGYEEILDMKDVNMDWVPYIPLGKRGCLDERTKPQIFMLSSCVQRGDGLKHLNPKKFEYCLPYVYNPSKEDESISLNIVYPPLEPNPVVTKFDWELDDLEKLTGLLIDEKKLTEDQKDAFKEHVEEKVEEAKRAIQLAKEKREDTCAEIIRAYEKMEFYKFYPVATPDTPDISIFKSPFINRYYGSAHHLF</sequence>
<organism evidence="2 3">
    <name type="scientific">Lactuca virosa</name>
    <dbReference type="NCBI Taxonomy" id="75947"/>
    <lineage>
        <taxon>Eukaryota</taxon>
        <taxon>Viridiplantae</taxon>
        <taxon>Streptophyta</taxon>
        <taxon>Embryophyta</taxon>
        <taxon>Tracheophyta</taxon>
        <taxon>Spermatophyta</taxon>
        <taxon>Magnoliopsida</taxon>
        <taxon>eudicotyledons</taxon>
        <taxon>Gunneridae</taxon>
        <taxon>Pentapetalae</taxon>
        <taxon>asterids</taxon>
        <taxon>campanulids</taxon>
        <taxon>Asterales</taxon>
        <taxon>Asteraceae</taxon>
        <taxon>Cichorioideae</taxon>
        <taxon>Cichorieae</taxon>
        <taxon>Lactucinae</taxon>
        <taxon>Lactuca</taxon>
    </lineage>
</organism>
<evidence type="ECO:0000313" key="2">
    <source>
        <dbReference type="EMBL" id="CAH1448247.1"/>
    </source>
</evidence>
<dbReference type="PANTHER" id="PTHR33704:SF1">
    <property type="entry name" value="PROTEIN HEAT INTOLERANT 4-RELATED"/>
    <property type="match status" value="1"/>
</dbReference>
<name>A0AAU9PEN1_9ASTR</name>
<comment type="caution">
    <text evidence="2">The sequence shown here is derived from an EMBL/GenBank/DDBJ whole genome shotgun (WGS) entry which is preliminary data.</text>
</comment>
<protein>
    <submittedName>
        <fullName evidence="2">Uncharacterized protein</fullName>
    </submittedName>
</protein>
<dbReference type="InterPro" id="IPR039313">
    <property type="entry name" value="HIT4"/>
</dbReference>
<gene>
    <name evidence="2" type="ORF">LVIROSA_LOCUS33805</name>
</gene>
<dbReference type="PANTHER" id="PTHR33704">
    <property type="entry name" value="PROTEIN HEAT INTOLERANT 4-RELATED"/>
    <property type="match status" value="1"/>
</dbReference>
<dbReference type="GO" id="GO:1900034">
    <property type="term" value="P:regulation of cellular response to heat"/>
    <property type="evidence" value="ECO:0007669"/>
    <property type="project" value="InterPro"/>
</dbReference>
<keyword evidence="3" id="KW-1185">Reference proteome</keyword>
<evidence type="ECO:0000313" key="3">
    <source>
        <dbReference type="Proteomes" id="UP001157418"/>
    </source>
</evidence>
<keyword evidence="1" id="KW-0175">Coiled coil</keyword>
<proteinExistence type="predicted"/>